<dbReference type="Gene3D" id="3.40.50.300">
    <property type="entry name" value="P-loop containing nucleotide triphosphate hydrolases"/>
    <property type="match status" value="1"/>
</dbReference>
<dbReference type="InterPro" id="IPR027417">
    <property type="entry name" value="P-loop_NTPase"/>
</dbReference>
<dbReference type="PANTHER" id="PTHR43384">
    <property type="entry name" value="SEPTUM SITE-DETERMINING PROTEIN MIND HOMOLOG, CHLOROPLASTIC-RELATED"/>
    <property type="match status" value="1"/>
</dbReference>
<dbReference type="GO" id="GO:0051782">
    <property type="term" value="P:negative regulation of cell division"/>
    <property type="evidence" value="ECO:0007669"/>
    <property type="project" value="TreeGrafter"/>
</dbReference>
<dbReference type="PANTHER" id="PTHR43384:SF13">
    <property type="entry name" value="SLR0110 PROTEIN"/>
    <property type="match status" value="1"/>
</dbReference>
<accession>A0A2T2WNY0</accession>
<evidence type="ECO:0000313" key="3">
    <source>
        <dbReference type="EMBL" id="PSR23938.1"/>
    </source>
</evidence>
<proteinExistence type="predicted"/>
<dbReference type="GO" id="GO:0005524">
    <property type="term" value="F:ATP binding"/>
    <property type="evidence" value="ECO:0007669"/>
    <property type="project" value="UniProtKB-KW"/>
</dbReference>
<dbReference type="SUPFAM" id="SSF52540">
    <property type="entry name" value="P-loop containing nucleoside triphosphate hydrolases"/>
    <property type="match status" value="1"/>
</dbReference>
<dbReference type="GO" id="GO:0009898">
    <property type="term" value="C:cytoplasmic side of plasma membrane"/>
    <property type="evidence" value="ECO:0007669"/>
    <property type="project" value="TreeGrafter"/>
</dbReference>
<evidence type="ECO:0000256" key="2">
    <source>
        <dbReference type="ARBA" id="ARBA00022840"/>
    </source>
</evidence>
<dbReference type="AlphaFoldDB" id="A0A2T2WNY0"/>
<evidence type="ECO:0008006" key="5">
    <source>
        <dbReference type="Google" id="ProtNLM"/>
    </source>
</evidence>
<dbReference type="Proteomes" id="UP000241848">
    <property type="component" value="Unassembled WGS sequence"/>
</dbReference>
<sequence length="376" mass="40645">MLTVHILAKPGIMSLVSTALVGDSEISLELRTNNLREILGFQYRDVRDLLIVDDAILSEAPGLVQSVADLPCRKLLIGSLSDMEAARRALTLQSTAIVEADRVNDDLVAVVKALLDPPVTREPWVAAIYSAKGGVGKSTLALNLAWALAMYSEFNVALIDCDPLGDIGAMIQERPGATLSDLVRGLGAGMDDDRALQSLYRVQALGLTIIPAEPNAQRALELRSADLERVLALVRQTHGYVVLDLPIGLTDLNLTALDHATDIIVMAAPERVTLGTVRRSLDILHRFYSGKIAVLLNRADSDTGLTDGDIEQALAHPVQYVLPSGGSSPVRASNTGRPLVLFDPKNPLAKSIIAMAQEIAGQREGVRRRPRRWLIR</sequence>
<reference evidence="3 4" key="1">
    <citation type="journal article" date="2014" name="BMC Genomics">
        <title>Comparison of environmental and isolate Sulfobacillus genomes reveals diverse carbon, sulfur, nitrogen, and hydrogen metabolisms.</title>
        <authorList>
            <person name="Justice N.B."/>
            <person name="Norman A."/>
            <person name="Brown C.T."/>
            <person name="Singh A."/>
            <person name="Thomas B.C."/>
            <person name="Banfield J.F."/>
        </authorList>
    </citation>
    <scope>NUCLEOTIDE SEQUENCE [LARGE SCALE GENOMIC DNA]</scope>
    <source>
        <strain evidence="3">AMDSBA3</strain>
    </source>
</reference>
<keyword evidence="1" id="KW-0547">Nucleotide-binding</keyword>
<dbReference type="GO" id="GO:0005829">
    <property type="term" value="C:cytosol"/>
    <property type="evidence" value="ECO:0007669"/>
    <property type="project" value="TreeGrafter"/>
</dbReference>
<evidence type="ECO:0000256" key="1">
    <source>
        <dbReference type="ARBA" id="ARBA00022741"/>
    </source>
</evidence>
<dbReference type="InterPro" id="IPR050625">
    <property type="entry name" value="ParA/MinD_ATPase"/>
</dbReference>
<name>A0A2T2WNY0_9FIRM</name>
<protein>
    <recommendedName>
        <fullName evidence="5">AAA domain-containing protein</fullName>
    </recommendedName>
</protein>
<dbReference type="InterPro" id="IPR033756">
    <property type="entry name" value="YlxH/NBP35"/>
</dbReference>
<dbReference type="EMBL" id="PXYV01000002">
    <property type="protein sequence ID" value="PSR23938.1"/>
    <property type="molecule type" value="Genomic_DNA"/>
</dbReference>
<gene>
    <name evidence="3" type="ORF">C7B45_01240</name>
</gene>
<evidence type="ECO:0000313" key="4">
    <source>
        <dbReference type="Proteomes" id="UP000241848"/>
    </source>
</evidence>
<comment type="caution">
    <text evidence="3">The sequence shown here is derived from an EMBL/GenBank/DDBJ whole genome shotgun (WGS) entry which is preliminary data.</text>
</comment>
<dbReference type="Pfam" id="PF10609">
    <property type="entry name" value="ParA"/>
    <property type="match status" value="1"/>
</dbReference>
<dbReference type="GO" id="GO:0016887">
    <property type="term" value="F:ATP hydrolysis activity"/>
    <property type="evidence" value="ECO:0007669"/>
    <property type="project" value="TreeGrafter"/>
</dbReference>
<organism evidence="3 4">
    <name type="scientific">Sulfobacillus acidophilus</name>
    <dbReference type="NCBI Taxonomy" id="53633"/>
    <lineage>
        <taxon>Bacteria</taxon>
        <taxon>Bacillati</taxon>
        <taxon>Bacillota</taxon>
        <taxon>Clostridia</taxon>
        <taxon>Eubacteriales</taxon>
        <taxon>Clostridiales Family XVII. Incertae Sedis</taxon>
        <taxon>Sulfobacillus</taxon>
    </lineage>
</organism>
<keyword evidence="2" id="KW-0067">ATP-binding</keyword>